<comment type="similarity">
    <text evidence="1">Belongs to the NodU/CmcH family.</text>
</comment>
<gene>
    <name evidence="4" type="ORF">POF43_015765</name>
    <name evidence="5" type="ORF">POF50_020990</name>
</gene>
<dbReference type="Pfam" id="PF02543">
    <property type="entry name" value="Carbam_trans_N"/>
    <property type="match status" value="1"/>
</dbReference>
<feature type="domain" description="Carbamoyltransferase C-terminal" evidence="3">
    <location>
        <begin position="387"/>
        <end position="555"/>
    </location>
</feature>
<dbReference type="PANTHER" id="PTHR34847">
    <property type="entry name" value="NODULATION PROTEIN U"/>
    <property type="match status" value="1"/>
</dbReference>
<reference evidence="5 6" key="1">
    <citation type="submission" date="2023-05" db="EMBL/GenBank/DDBJ databases">
        <title>Streptantibioticus silvisoli sp. nov., acidotolerant actinomycetes 1 from pine litter.</title>
        <authorList>
            <person name="Swiecimska M."/>
            <person name="Golinska P."/>
            <person name="Sangal V."/>
            <person name="Wachnowicz B."/>
            <person name="Goodfellow M."/>
        </authorList>
    </citation>
    <scope>NUCLEOTIDE SEQUENCE</scope>
    <source>
        <strain evidence="5">SL13</strain>
        <strain evidence="4 6">SL54</strain>
    </source>
</reference>
<dbReference type="EMBL" id="JAAGKO020000021">
    <property type="protein sequence ID" value="MDI5964157.1"/>
    <property type="molecule type" value="Genomic_DNA"/>
</dbReference>
<dbReference type="Pfam" id="PF16861">
    <property type="entry name" value="Carbam_trans_C"/>
    <property type="match status" value="1"/>
</dbReference>
<name>A0AA90H0I5_9ACTN</name>
<dbReference type="RefSeq" id="WP_271313030.1">
    <property type="nucleotide sequence ID" value="NZ_JAAGKO020000021.1"/>
</dbReference>
<organism evidence="5">
    <name type="scientific">Streptantibioticus silvisoli</name>
    <dbReference type="NCBI Taxonomy" id="2705255"/>
    <lineage>
        <taxon>Bacteria</taxon>
        <taxon>Bacillati</taxon>
        <taxon>Actinomycetota</taxon>
        <taxon>Actinomycetes</taxon>
        <taxon>Kitasatosporales</taxon>
        <taxon>Streptomycetaceae</taxon>
        <taxon>Streptantibioticus</taxon>
    </lineage>
</organism>
<dbReference type="InterPro" id="IPR043129">
    <property type="entry name" value="ATPase_NBD"/>
</dbReference>
<dbReference type="InterPro" id="IPR051338">
    <property type="entry name" value="NodU/CmcH_Carbamoyltrnsfr"/>
</dbReference>
<dbReference type="PANTHER" id="PTHR34847:SF1">
    <property type="entry name" value="NODULATION PROTEIN U"/>
    <property type="match status" value="1"/>
</dbReference>
<evidence type="ECO:0000259" key="3">
    <source>
        <dbReference type="Pfam" id="PF16861"/>
    </source>
</evidence>
<evidence type="ECO:0000313" key="4">
    <source>
        <dbReference type="EMBL" id="MDI5964157.1"/>
    </source>
</evidence>
<dbReference type="GO" id="GO:0003824">
    <property type="term" value="F:catalytic activity"/>
    <property type="evidence" value="ECO:0007669"/>
    <property type="project" value="InterPro"/>
</dbReference>
<feature type="domain" description="Carbamoyltransferase" evidence="2">
    <location>
        <begin position="6"/>
        <end position="334"/>
    </location>
</feature>
<dbReference type="SUPFAM" id="SSF53067">
    <property type="entry name" value="Actin-like ATPase domain"/>
    <property type="match status" value="1"/>
</dbReference>
<protein>
    <submittedName>
        <fullName evidence="5">Carbamoyltransferase C-terminal domain-containing protein</fullName>
    </submittedName>
</protein>
<evidence type="ECO:0000256" key="1">
    <source>
        <dbReference type="ARBA" id="ARBA00006129"/>
    </source>
</evidence>
<dbReference type="Proteomes" id="UP001156398">
    <property type="component" value="Unassembled WGS sequence"/>
</dbReference>
<sequence length="572" mass="62266">MAAAFLGLNILHDTSAAIVVDGELVCAIEEERFNRDRHTAAFPSSAIEYCLQQAGIRREDVLGVGLTFDYEQFKNNANPFDQNVIDRDDLSADGIELTKKLNTDTWREARLQLEQHGLENARYFRHHLTHAACGYYLSGFSEANVLVMDGRGEHESTSLWHARGTQIDHLESYPVTDSLGHLYTYVTSLCGLYGKSGRNGNAGHLGSIGNEGKTMGLSGYGSDRISFKDVVSYDDGRYHIHLDKLRDLDVYKASLGKPDANSRDLAHGVQQTLEEVYRFLATRLESLTGCRQFVLAGGVALNCNANGALAASPIVDGISVPPAANDAGAAIGAAFLQWVEHSGKAPAVPADQIYLGSAFDATAVAEAVTASGVSRVAKLDDPAAVAAAAIADGHIVGWYQGNMEFGPRALGNRSILADPRNRDMPDKINMRVKFRESWRPFAPSVLAEENAEWFEPAIESPYMLLALSVREDRRDTVPAITHVDGSARVQTVTEEANPLYYRLIDSFSKLTGVPMVLNTSLNIRGEPIARTPEDAVRCFTESGLDVLFIADMVMWKEGVSLNLNATGTGSRP</sequence>
<accession>A0AA90H0I5</accession>
<dbReference type="InterPro" id="IPR038152">
    <property type="entry name" value="Carbam_trans_C_sf"/>
</dbReference>
<dbReference type="Gene3D" id="3.30.420.40">
    <property type="match status" value="2"/>
</dbReference>
<proteinExistence type="inferred from homology"/>
<dbReference type="EMBL" id="JABXJJ020000025">
    <property type="protein sequence ID" value="MDI5971778.1"/>
    <property type="molecule type" value="Genomic_DNA"/>
</dbReference>
<evidence type="ECO:0000313" key="5">
    <source>
        <dbReference type="EMBL" id="MDI5971778.1"/>
    </source>
</evidence>
<dbReference type="InterPro" id="IPR003696">
    <property type="entry name" value="Carbtransf_dom"/>
</dbReference>
<dbReference type="InterPro" id="IPR031730">
    <property type="entry name" value="Carbam_trans_C"/>
</dbReference>
<evidence type="ECO:0000313" key="6">
    <source>
        <dbReference type="Proteomes" id="UP001156398"/>
    </source>
</evidence>
<keyword evidence="6" id="KW-1185">Reference proteome</keyword>
<dbReference type="AlphaFoldDB" id="A0AA90H0I5"/>
<evidence type="ECO:0000259" key="2">
    <source>
        <dbReference type="Pfam" id="PF02543"/>
    </source>
</evidence>
<dbReference type="CDD" id="cd24098">
    <property type="entry name" value="ASKHA_NBD_TobZ_N"/>
    <property type="match status" value="1"/>
</dbReference>
<dbReference type="Gene3D" id="3.90.870.20">
    <property type="entry name" value="Carbamoyltransferase, C-terminal domain"/>
    <property type="match status" value="1"/>
</dbReference>
<comment type="caution">
    <text evidence="5">The sequence shown here is derived from an EMBL/GenBank/DDBJ whole genome shotgun (WGS) entry which is preliminary data.</text>
</comment>